<dbReference type="EMBL" id="VIKS01000008">
    <property type="protein sequence ID" value="TQV87248.1"/>
    <property type="molecule type" value="Genomic_DNA"/>
</dbReference>
<dbReference type="GO" id="GO:0042834">
    <property type="term" value="F:peptidoglycan binding"/>
    <property type="evidence" value="ECO:0007669"/>
    <property type="project" value="InterPro"/>
</dbReference>
<feature type="region of interest" description="Disordered" evidence="1">
    <location>
        <begin position="28"/>
        <end position="85"/>
    </location>
</feature>
<dbReference type="AlphaFoldDB" id="A0A545UCQ6"/>
<reference evidence="4 5" key="1">
    <citation type="submission" date="2019-07" db="EMBL/GenBank/DDBJ databases">
        <title>Draft genome for Aliikangiella sp. M105.</title>
        <authorList>
            <person name="Wang G."/>
        </authorList>
    </citation>
    <scope>NUCLEOTIDE SEQUENCE [LARGE SCALE GENOMIC DNA]</scope>
    <source>
        <strain evidence="4 5">M105</strain>
    </source>
</reference>
<keyword evidence="5" id="KW-1185">Reference proteome</keyword>
<gene>
    <name evidence="4" type="ORF">FLL46_12400</name>
</gene>
<feature type="domain" description="SPOR" evidence="3">
    <location>
        <begin position="99"/>
        <end position="179"/>
    </location>
</feature>
<proteinExistence type="predicted"/>
<dbReference type="InterPro" id="IPR007730">
    <property type="entry name" value="SPOR-like_dom"/>
</dbReference>
<feature type="compositionally biased region" description="Basic and acidic residues" evidence="1">
    <location>
        <begin position="53"/>
        <end position="85"/>
    </location>
</feature>
<evidence type="ECO:0000313" key="5">
    <source>
        <dbReference type="Proteomes" id="UP000315439"/>
    </source>
</evidence>
<accession>A0A545UCQ6</accession>
<evidence type="ECO:0000256" key="1">
    <source>
        <dbReference type="SAM" id="MobiDB-lite"/>
    </source>
</evidence>
<feature type="signal peptide" evidence="2">
    <location>
        <begin position="1"/>
        <end position="26"/>
    </location>
</feature>
<evidence type="ECO:0000313" key="4">
    <source>
        <dbReference type="EMBL" id="TQV87248.1"/>
    </source>
</evidence>
<feature type="compositionally biased region" description="Low complexity" evidence="1">
    <location>
        <begin position="32"/>
        <end position="52"/>
    </location>
</feature>
<sequence length="183" mass="20272">MKTTRILFLHGVLLLGLLIPMPAIQAAEISDKSSTNESSTKASSTKESSAEASNEKTDSEKTSTEKSDDEKSPKADDKKSKDDKKKKLPLLSTLWFDYSAGFPESALMFGVYYQEKAADQALNKVTAKQWKAEKIKMRNEQDETVFVLLTGKYKTRLAAEAAKVSLRTETGVRSKLVKSPESK</sequence>
<feature type="chain" id="PRO_5021871904" description="SPOR domain-containing protein" evidence="2">
    <location>
        <begin position="27"/>
        <end position="183"/>
    </location>
</feature>
<evidence type="ECO:0000256" key="2">
    <source>
        <dbReference type="SAM" id="SignalP"/>
    </source>
</evidence>
<name>A0A545UCQ6_9GAMM</name>
<dbReference type="PROSITE" id="PS51724">
    <property type="entry name" value="SPOR"/>
    <property type="match status" value="1"/>
</dbReference>
<dbReference type="Proteomes" id="UP000315439">
    <property type="component" value="Unassembled WGS sequence"/>
</dbReference>
<evidence type="ECO:0000259" key="3">
    <source>
        <dbReference type="PROSITE" id="PS51724"/>
    </source>
</evidence>
<dbReference type="RefSeq" id="WP_142893839.1">
    <property type="nucleotide sequence ID" value="NZ_ML660164.1"/>
</dbReference>
<keyword evidence="2" id="KW-0732">Signal</keyword>
<comment type="caution">
    <text evidence="4">The sequence shown here is derived from an EMBL/GenBank/DDBJ whole genome shotgun (WGS) entry which is preliminary data.</text>
</comment>
<protein>
    <recommendedName>
        <fullName evidence="3">SPOR domain-containing protein</fullName>
    </recommendedName>
</protein>
<organism evidence="4 5">
    <name type="scientific">Aliikangiella coralliicola</name>
    <dbReference type="NCBI Taxonomy" id="2592383"/>
    <lineage>
        <taxon>Bacteria</taxon>
        <taxon>Pseudomonadati</taxon>
        <taxon>Pseudomonadota</taxon>
        <taxon>Gammaproteobacteria</taxon>
        <taxon>Oceanospirillales</taxon>
        <taxon>Pleioneaceae</taxon>
        <taxon>Aliikangiella</taxon>
    </lineage>
</organism>